<accession>A0A1U7NT35</accession>
<dbReference type="AlphaFoldDB" id="A0A1U7NT35"/>
<protein>
    <submittedName>
        <fullName evidence="1">Uncharacterized protein</fullName>
    </submittedName>
</protein>
<dbReference type="STRING" id="249408.BOO71_0012946"/>
<keyword evidence="2" id="KW-1185">Reference proteome</keyword>
<evidence type="ECO:0000313" key="1">
    <source>
        <dbReference type="EMBL" id="OLV16089.1"/>
    </source>
</evidence>
<sequence length="52" mass="5431">MVMGIVAVICYRLVYVVDRGLGGVNTLPYLQACVAISYAICTPVISVALPSG</sequence>
<evidence type="ECO:0000313" key="2">
    <source>
        <dbReference type="Proteomes" id="UP000186607"/>
    </source>
</evidence>
<organism evidence="1 2">
    <name type="scientific">Deinococcus marmoris</name>
    <dbReference type="NCBI Taxonomy" id="249408"/>
    <lineage>
        <taxon>Bacteria</taxon>
        <taxon>Thermotogati</taxon>
        <taxon>Deinococcota</taxon>
        <taxon>Deinococci</taxon>
        <taxon>Deinococcales</taxon>
        <taxon>Deinococcaceae</taxon>
        <taxon>Deinococcus</taxon>
    </lineage>
</organism>
<proteinExistence type="predicted"/>
<gene>
    <name evidence="1" type="ORF">BOO71_0012946</name>
</gene>
<name>A0A1U7NT35_9DEIO</name>
<dbReference type="EMBL" id="MSTI01000155">
    <property type="protein sequence ID" value="OLV16089.1"/>
    <property type="molecule type" value="Genomic_DNA"/>
</dbReference>
<comment type="caution">
    <text evidence="1">The sequence shown here is derived from an EMBL/GenBank/DDBJ whole genome shotgun (WGS) entry which is preliminary data.</text>
</comment>
<reference evidence="1 2" key="1">
    <citation type="submission" date="2017-01" db="EMBL/GenBank/DDBJ databases">
        <title>Genome Analysis of Deinococcus marmoris KOPRI26562.</title>
        <authorList>
            <person name="Kim J.H."/>
            <person name="Oh H.-M."/>
        </authorList>
    </citation>
    <scope>NUCLEOTIDE SEQUENCE [LARGE SCALE GENOMIC DNA]</scope>
    <source>
        <strain evidence="1 2">KOPRI26562</strain>
    </source>
</reference>
<dbReference type="Proteomes" id="UP000186607">
    <property type="component" value="Unassembled WGS sequence"/>
</dbReference>